<dbReference type="Gene3D" id="3.30.10.20">
    <property type="match status" value="1"/>
</dbReference>
<evidence type="ECO:0000313" key="3">
    <source>
        <dbReference type="EMBL" id="MBK6974152.1"/>
    </source>
</evidence>
<feature type="signal peptide" evidence="1">
    <location>
        <begin position="1"/>
        <end position="25"/>
    </location>
</feature>
<feature type="chain" id="PRO_5039086155" evidence="1">
    <location>
        <begin position="26"/>
        <end position="308"/>
    </location>
</feature>
<evidence type="ECO:0000256" key="1">
    <source>
        <dbReference type="SAM" id="SignalP"/>
    </source>
</evidence>
<keyword evidence="1" id="KW-0732">Signal</keyword>
<dbReference type="Pfam" id="PF03793">
    <property type="entry name" value="PASTA"/>
    <property type="match status" value="1"/>
</dbReference>
<comment type="caution">
    <text evidence="3">The sequence shown here is derived from an EMBL/GenBank/DDBJ whole genome shotgun (WGS) entry which is preliminary data.</text>
</comment>
<name>A0A9D7HLH7_9PROT</name>
<feature type="domain" description="PASTA" evidence="2">
    <location>
        <begin position="63"/>
        <end position="128"/>
    </location>
</feature>
<reference evidence="3" key="1">
    <citation type="submission" date="2020-10" db="EMBL/GenBank/DDBJ databases">
        <title>Connecting structure to function with the recovery of over 1000 high-quality activated sludge metagenome-assembled genomes encoding full-length rRNA genes using long-read sequencing.</title>
        <authorList>
            <person name="Singleton C.M."/>
            <person name="Petriglieri F."/>
            <person name="Kristensen J.M."/>
            <person name="Kirkegaard R.H."/>
            <person name="Michaelsen T.Y."/>
            <person name="Andersen M.H."/>
            <person name="Karst S.M."/>
            <person name="Dueholm M.S."/>
            <person name="Nielsen P.H."/>
            <person name="Albertsen M."/>
        </authorList>
    </citation>
    <scope>NUCLEOTIDE SEQUENCE</scope>
    <source>
        <strain evidence="3">Bjer_18-Q3-R1-45_BAT3C.347</strain>
    </source>
</reference>
<dbReference type="PROSITE" id="PS51178">
    <property type="entry name" value="PASTA"/>
    <property type="match status" value="1"/>
</dbReference>
<protein>
    <submittedName>
        <fullName evidence="3">PASTA domain-containing protein</fullName>
    </submittedName>
</protein>
<dbReference type="CDD" id="cd06577">
    <property type="entry name" value="PASTA_pknB"/>
    <property type="match status" value="1"/>
</dbReference>
<proteinExistence type="predicted"/>
<evidence type="ECO:0000313" key="4">
    <source>
        <dbReference type="Proteomes" id="UP000807785"/>
    </source>
</evidence>
<dbReference type="InterPro" id="IPR005543">
    <property type="entry name" value="PASTA_dom"/>
</dbReference>
<dbReference type="AlphaFoldDB" id="A0A9D7HLH7"/>
<evidence type="ECO:0000259" key="2">
    <source>
        <dbReference type="PROSITE" id="PS51178"/>
    </source>
</evidence>
<dbReference type="SMART" id="SM00740">
    <property type="entry name" value="PASTA"/>
    <property type="match status" value="1"/>
</dbReference>
<sequence length="308" mass="29720">MTYSISLTRTLLGVAACVSFASAFGAGSITINNVGCTLSQLTVDSSGNATATISGCTIASAGGGNQVTIPSVAGQSVAAATSTLTGAGFSVVGQALQASNTHAAGLVISTSPSGSAAAGSPITLFVSSGPPGGSVGADTAGWLGGTVIAGPNFWIVDQSGAGAGGGNTAVPGCVNQKQFGYSCPSSYGSSLNGQPYVITMGQGNVVSVRYRTGASVTPGYITLAGGSGSGTGIPSSATIALSSTPGDFAVDAKCTQTGPAGSTPRIAAGGSYCSVAPNSYYYLNIRTNSACTGGDCRFTIVEPASLAN</sequence>
<accession>A0A9D7HLH7</accession>
<organism evidence="3 4">
    <name type="scientific">Candidatus Methylophosphatis roskildensis</name>
    <dbReference type="NCBI Taxonomy" id="2899263"/>
    <lineage>
        <taxon>Bacteria</taxon>
        <taxon>Pseudomonadati</taxon>
        <taxon>Pseudomonadota</taxon>
        <taxon>Betaproteobacteria</taxon>
        <taxon>Nitrosomonadales</taxon>
        <taxon>Sterolibacteriaceae</taxon>
        <taxon>Candidatus Methylophosphatis</taxon>
    </lineage>
</organism>
<dbReference type="Proteomes" id="UP000807785">
    <property type="component" value="Unassembled WGS sequence"/>
</dbReference>
<gene>
    <name evidence="3" type="ORF">IPH26_14820</name>
</gene>
<dbReference type="EMBL" id="JADJEV010000004">
    <property type="protein sequence ID" value="MBK6974152.1"/>
    <property type="molecule type" value="Genomic_DNA"/>
</dbReference>